<organism evidence="5 6">
    <name type="scientific">Streptacidiphilus fuscans</name>
    <dbReference type="NCBI Taxonomy" id="2789292"/>
    <lineage>
        <taxon>Bacteria</taxon>
        <taxon>Bacillati</taxon>
        <taxon>Actinomycetota</taxon>
        <taxon>Actinomycetes</taxon>
        <taxon>Kitasatosporales</taxon>
        <taxon>Streptomycetaceae</taxon>
        <taxon>Streptacidiphilus</taxon>
    </lineage>
</organism>
<proteinExistence type="predicted"/>
<dbReference type="InterPro" id="IPR005025">
    <property type="entry name" value="FMN_Rdtase-like_dom"/>
</dbReference>
<name>A0A931FGU7_9ACTN</name>
<evidence type="ECO:0000259" key="4">
    <source>
        <dbReference type="Pfam" id="PF03358"/>
    </source>
</evidence>
<evidence type="ECO:0000313" key="6">
    <source>
        <dbReference type="Proteomes" id="UP000657385"/>
    </source>
</evidence>
<dbReference type="AlphaFoldDB" id="A0A931FGU7"/>
<sequence>MSALLVLSGSPSASSRTALVGEHLAQQLSLTGFDVHHLDLRSLPPDALLAAETDHPEVRRALAEVERADGVVVATPVYKSAYTGLLKAFLDLLPQDGLAGKTVLPLATGGTVAHVLSIDYALRPVLAALTARHVVSGCFLLDRSIDTSQPHGVLLDPESEQRLRRAVDEFIGALPTGRALRAA</sequence>
<dbReference type="NCBIfam" id="TIGR03567">
    <property type="entry name" value="FMN_reduc_SsuE"/>
    <property type="match status" value="1"/>
</dbReference>
<dbReference type="EMBL" id="JADPRT010000007">
    <property type="protein sequence ID" value="MBF9069964.1"/>
    <property type="molecule type" value="Genomic_DNA"/>
</dbReference>
<dbReference type="PANTHER" id="PTHR43408:SF1">
    <property type="entry name" value="FMN REDUCTASE (NADPH)"/>
    <property type="match status" value="1"/>
</dbReference>
<evidence type="ECO:0000256" key="1">
    <source>
        <dbReference type="ARBA" id="ARBA00022630"/>
    </source>
</evidence>
<keyword evidence="6" id="KW-1185">Reference proteome</keyword>
<dbReference type="EC" id="1.5.1.38" evidence="5"/>
<evidence type="ECO:0000256" key="2">
    <source>
        <dbReference type="ARBA" id="ARBA00022643"/>
    </source>
</evidence>
<accession>A0A931FGU7</accession>
<protein>
    <submittedName>
        <fullName evidence="5">NADPH-dependent FMN reductase</fullName>
        <ecNumber evidence="5">1.5.1.38</ecNumber>
    </submittedName>
</protein>
<comment type="caution">
    <text evidence="5">The sequence shown here is derived from an EMBL/GenBank/DDBJ whole genome shotgun (WGS) entry which is preliminary data.</text>
</comment>
<dbReference type="RefSeq" id="WP_196195146.1">
    <property type="nucleotide sequence ID" value="NZ_JADPRT010000007.1"/>
</dbReference>
<dbReference type="GO" id="GO:0052873">
    <property type="term" value="F:FMN reductase (NADPH) activity"/>
    <property type="evidence" value="ECO:0007669"/>
    <property type="project" value="UniProtKB-EC"/>
</dbReference>
<evidence type="ECO:0000313" key="5">
    <source>
        <dbReference type="EMBL" id="MBF9069964.1"/>
    </source>
</evidence>
<dbReference type="InterPro" id="IPR051814">
    <property type="entry name" value="NAD(P)H-dep_FMN_reductase"/>
</dbReference>
<keyword evidence="1" id="KW-0285">Flavoprotein</keyword>
<dbReference type="SUPFAM" id="SSF52218">
    <property type="entry name" value="Flavoproteins"/>
    <property type="match status" value="1"/>
</dbReference>
<feature type="domain" description="NADPH-dependent FMN reductase-like" evidence="4">
    <location>
        <begin position="4"/>
        <end position="143"/>
    </location>
</feature>
<evidence type="ECO:0000256" key="3">
    <source>
        <dbReference type="ARBA" id="ARBA00023002"/>
    </source>
</evidence>
<dbReference type="PANTHER" id="PTHR43408">
    <property type="entry name" value="FMN REDUCTASE (NADPH)"/>
    <property type="match status" value="1"/>
</dbReference>
<reference evidence="5" key="1">
    <citation type="submission" date="2020-11" db="EMBL/GenBank/DDBJ databases">
        <title>Isolation and identification of active actinomycetes.</title>
        <authorList>
            <person name="Yu B."/>
        </authorList>
    </citation>
    <scope>NUCLEOTIDE SEQUENCE</scope>
    <source>
        <strain evidence="5">NEAU-YB345</strain>
    </source>
</reference>
<keyword evidence="3 5" id="KW-0560">Oxidoreductase</keyword>
<dbReference type="Pfam" id="PF03358">
    <property type="entry name" value="FMN_red"/>
    <property type="match status" value="1"/>
</dbReference>
<dbReference type="GO" id="GO:0046306">
    <property type="term" value="P:alkanesulfonate catabolic process"/>
    <property type="evidence" value="ECO:0007669"/>
    <property type="project" value="InterPro"/>
</dbReference>
<dbReference type="InterPro" id="IPR020048">
    <property type="entry name" value="NADPH-dep_FMN_reduc_SsuE"/>
</dbReference>
<dbReference type="InterPro" id="IPR029039">
    <property type="entry name" value="Flavoprotein-like_sf"/>
</dbReference>
<keyword evidence="2" id="KW-0288">FMN</keyword>
<dbReference type="Proteomes" id="UP000657385">
    <property type="component" value="Unassembled WGS sequence"/>
</dbReference>
<dbReference type="Gene3D" id="3.40.50.360">
    <property type="match status" value="1"/>
</dbReference>
<gene>
    <name evidence="5" type="primary">ssuE</name>
    <name evidence="5" type="ORF">I2501_18230</name>
</gene>